<organism evidence="1 2">
    <name type="scientific">Halalkalibacter alkalisediminis</name>
    <dbReference type="NCBI Taxonomy" id="935616"/>
    <lineage>
        <taxon>Bacteria</taxon>
        <taxon>Bacillati</taxon>
        <taxon>Bacillota</taxon>
        <taxon>Bacilli</taxon>
        <taxon>Bacillales</taxon>
        <taxon>Bacillaceae</taxon>
        <taxon>Halalkalibacter</taxon>
    </lineage>
</organism>
<dbReference type="Proteomes" id="UP001589833">
    <property type="component" value="Unassembled WGS sequence"/>
</dbReference>
<accession>A0ABV6NDD1</accession>
<sequence length="72" mass="8632">MQTFTRLDNWEMFLDVLQVQSASEEKFEYLFETQKEVRELTGFSSWLEMKDKAEEIYYECIHLGSNLRIKGA</sequence>
<comment type="caution">
    <text evidence="1">The sequence shown here is derived from an EMBL/GenBank/DDBJ whole genome shotgun (WGS) entry which is preliminary data.</text>
</comment>
<dbReference type="EMBL" id="JBHLTR010000006">
    <property type="protein sequence ID" value="MFC0558770.1"/>
    <property type="molecule type" value="Genomic_DNA"/>
</dbReference>
<dbReference type="RefSeq" id="WP_273839661.1">
    <property type="nucleotide sequence ID" value="NZ_JAQQWT010000001.1"/>
</dbReference>
<gene>
    <name evidence="1" type="ORF">ACFFH4_06865</name>
</gene>
<protein>
    <submittedName>
        <fullName evidence="1">Uncharacterized protein</fullName>
    </submittedName>
</protein>
<keyword evidence="2" id="KW-1185">Reference proteome</keyword>
<reference evidence="1 2" key="1">
    <citation type="submission" date="2024-09" db="EMBL/GenBank/DDBJ databases">
        <authorList>
            <person name="Sun Q."/>
            <person name="Mori K."/>
        </authorList>
    </citation>
    <scope>NUCLEOTIDE SEQUENCE [LARGE SCALE GENOMIC DNA]</scope>
    <source>
        <strain evidence="1 2">NCAIM B.02301</strain>
    </source>
</reference>
<evidence type="ECO:0000313" key="1">
    <source>
        <dbReference type="EMBL" id="MFC0558770.1"/>
    </source>
</evidence>
<evidence type="ECO:0000313" key="2">
    <source>
        <dbReference type="Proteomes" id="UP001589833"/>
    </source>
</evidence>
<name>A0ABV6NDD1_9BACI</name>
<proteinExistence type="predicted"/>